<evidence type="ECO:0000313" key="1">
    <source>
        <dbReference type="EMBL" id="GER94108.1"/>
    </source>
</evidence>
<sequence length="128" mass="14440">MGRTAKAHVSGRQIITIETDLVDDSINYKFDVKGRKRGGNKDLAPELWDYLFGLYIVDKNDRLVYLYEPMGITPDTLIKTIANDLHPSAEEKFDIVEIIDEDTGDVLKTLKNIDLIGILEGIKEVMEG</sequence>
<organism evidence="1">
    <name type="scientific">hot springs metagenome</name>
    <dbReference type="NCBI Taxonomy" id="433727"/>
    <lineage>
        <taxon>unclassified sequences</taxon>
        <taxon>metagenomes</taxon>
        <taxon>ecological metagenomes</taxon>
    </lineage>
</organism>
<dbReference type="AlphaFoldDB" id="A0A5J4KX08"/>
<protein>
    <submittedName>
        <fullName evidence="1">Uncharacterized protein</fullName>
    </submittedName>
</protein>
<reference evidence="1" key="1">
    <citation type="submission" date="2019-10" db="EMBL/GenBank/DDBJ databases">
        <title>Metagenomic sequencing of thiosulfate-disproportionating enrichment culture.</title>
        <authorList>
            <person name="Umezawa K."/>
            <person name="Kojima H."/>
            <person name="Fukui M."/>
        </authorList>
    </citation>
    <scope>NUCLEOTIDE SEQUENCE</scope>
    <source>
        <strain evidence="1">45J</strain>
    </source>
</reference>
<gene>
    <name evidence="1" type="ORF">A45J_1866</name>
</gene>
<name>A0A5J4KX08_9ZZZZ</name>
<dbReference type="EMBL" id="BLAB01000001">
    <property type="protein sequence ID" value="GER94108.1"/>
    <property type="molecule type" value="Genomic_DNA"/>
</dbReference>
<proteinExistence type="predicted"/>
<accession>A0A5J4KX08</accession>
<comment type="caution">
    <text evidence="1">The sequence shown here is derived from an EMBL/GenBank/DDBJ whole genome shotgun (WGS) entry which is preliminary data.</text>
</comment>